<dbReference type="PANTHER" id="PTHR30383">
    <property type="entry name" value="THIOESTERASE 1/PROTEASE 1/LYSOPHOSPHOLIPASE L1"/>
    <property type="match status" value="1"/>
</dbReference>
<keyword evidence="4" id="KW-1185">Reference proteome</keyword>
<dbReference type="Pfam" id="PF13472">
    <property type="entry name" value="Lipase_GDSL_2"/>
    <property type="match status" value="1"/>
</dbReference>
<evidence type="ECO:0000256" key="1">
    <source>
        <dbReference type="SAM" id="SignalP"/>
    </source>
</evidence>
<keyword evidence="1" id="KW-0732">Signal</keyword>
<organism evidence="3 4">
    <name type="scientific">Chitinophaga horti</name>
    <dbReference type="NCBI Taxonomy" id="2920382"/>
    <lineage>
        <taxon>Bacteria</taxon>
        <taxon>Pseudomonadati</taxon>
        <taxon>Bacteroidota</taxon>
        <taxon>Chitinophagia</taxon>
        <taxon>Chitinophagales</taxon>
        <taxon>Chitinophagaceae</taxon>
        <taxon>Chitinophaga</taxon>
    </lineage>
</organism>
<dbReference type="PANTHER" id="PTHR30383:SF5">
    <property type="entry name" value="SGNH HYDROLASE-TYPE ESTERASE DOMAIN-CONTAINING PROTEIN"/>
    <property type="match status" value="1"/>
</dbReference>
<feature type="domain" description="SGNH hydrolase-type esterase" evidence="2">
    <location>
        <begin position="51"/>
        <end position="210"/>
    </location>
</feature>
<feature type="chain" id="PRO_5046683043" evidence="1">
    <location>
        <begin position="21"/>
        <end position="224"/>
    </location>
</feature>
<dbReference type="Gene3D" id="3.40.50.1110">
    <property type="entry name" value="SGNH hydrolase"/>
    <property type="match status" value="1"/>
</dbReference>
<name>A0ABY6IWZ8_9BACT</name>
<dbReference type="Proteomes" id="UP001162741">
    <property type="component" value="Chromosome"/>
</dbReference>
<accession>A0ABY6IWZ8</accession>
<evidence type="ECO:0000259" key="2">
    <source>
        <dbReference type="Pfam" id="PF13472"/>
    </source>
</evidence>
<gene>
    <name evidence="3" type="ORF">MKQ68_17610</name>
</gene>
<evidence type="ECO:0000313" key="3">
    <source>
        <dbReference type="EMBL" id="UYQ91905.1"/>
    </source>
</evidence>
<dbReference type="InterPro" id="IPR036514">
    <property type="entry name" value="SGNH_hydro_sf"/>
</dbReference>
<sequence>MRYRLVIIVVCLLVPFAARAQQPDTSYDNSHYRQRLAYFKQMPDRKHEIVFLGNSITEAGEWQELIPGKNVINRGISGDVTYGIKARLDEVLSSKPSKLFLLIGVNDMKRGHDVSAIAASYGQLVKAIVTASPKTKLYLQSVLPVHERMLQSTYKAVTNEKIKLLNRQIQSLATQYGLTYIDLHPVFADAAGQLDKELSTDGLHLQAAAYIKWVGFLKQQKYLR</sequence>
<dbReference type="EMBL" id="CP107006">
    <property type="protein sequence ID" value="UYQ91905.1"/>
    <property type="molecule type" value="Genomic_DNA"/>
</dbReference>
<proteinExistence type="predicted"/>
<dbReference type="InterPro" id="IPR051532">
    <property type="entry name" value="Ester_Hydrolysis_Enzymes"/>
</dbReference>
<dbReference type="RefSeq" id="WP_244843068.1">
    <property type="nucleotide sequence ID" value="NZ_CP107006.1"/>
</dbReference>
<protein>
    <submittedName>
        <fullName evidence="3">GDSL-type esterase/lipase family protein</fullName>
    </submittedName>
</protein>
<dbReference type="SUPFAM" id="SSF52266">
    <property type="entry name" value="SGNH hydrolase"/>
    <property type="match status" value="1"/>
</dbReference>
<dbReference type="InterPro" id="IPR013830">
    <property type="entry name" value="SGNH_hydro"/>
</dbReference>
<evidence type="ECO:0000313" key="4">
    <source>
        <dbReference type="Proteomes" id="UP001162741"/>
    </source>
</evidence>
<reference evidence="3" key="1">
    <citation type="submission" date="2022-10" db="EMBL/GenBank/DDBJ databases">
        <title>Chitinophaga sp. nov., isolated from soil.</title>
        <authorList>
            <person name="Jeon C.O."/>
        </authorList>
    </citation>
    <scope>NUCLEOTIDE SEQUENCE</scope>
    <source>
        <strain evidence="3">R8</strain>
    </source>
</reference>
<feature type="signal peptide" evidence="1">
    <location>
        <begin position="1"/>
        <end position="20"/>
    </location>
</feature>